<reference evidence="4" key="1">
    <citation type="journal article" date="2019" name="Int. J. Syst. Evol. Microbiol.">
        <title>The Global Catalogue of Microorganisms (GCM) 10K type strain sequencing project: providing services to taxonomists for standard genome sequencing and annotation.</title>
        <authorList>
            <consortium name="The Broad Institute Genomics Platform"/>
            <consortium name="The Broad Institute Genome Sequencing Center for Infectious Disease"/>
            <person name="Wu L."/>
            <person name="Ma J."/>
        </authorList>
    </citation>
    <scope>NUCLEOTIDE SEQUENCE [LARGE SCALE GENOMIC DNA]</scope>
    <source>
        <strain evidence="4">CCM 8950</strain>
    </source>
</reference>
<name>A0ABW1T9H8_9LACO</name>
<feature type="region of interest" description="Disordered" evidence="1">
    <location>
        <begin position="360"/>
        <end position="430"/>
    </location>
</feature>
<feature type="chain" id="PRO_5046635793" evidence="2">
    <location>
        <begin position="26"/>
        <end position="430"/>
    </location>
</feature>
<dbReference type="Proteomes" id="UP001596190">
    <property type="component" value="Unassembled WGS sequence"/>
</dbReference>
<feature type="compositionally biased region" description="Basic and acidic residues" evidence="1">
    <location>
        <begin position="254"/>
        <end position="264"/>
    </location>
</feature>
<feature type="region of interest" description="Disordered" evidence="1">
    <location>
        <begin position="254"/>
        <end position="332"/>
    </location>
</feature>
<feature type="compositionally biased region" description="Basic residues" evidence="1">
    <location>
        <begin position="367"/>
        <end position="430"/>
    </location>
</feature>
<proteinExistence type="predicted"/>
<feature type="compositionally biased region" description="Low complexity" evidence="1">
    <location>
        <begin position="307"/>
        <end position="317"/>
    </location>
</feature>
<keyword evidence="4" id="KW-1185">Reference proteome</keyword>
<organism evidence="3 4">
    <name type="scientific">Secundilactobacillus hailunensis</name>
    <dbReference type="NCBI Taxonomy" id="2559923"/>
    <lineage>
        <taxon>Bacteria</taxon>
        <taxon>Bacillati</taxon>
        <taxon>Bacillota</taxon>
        <taxon>Bacilli</taxon>
        <taxon>Lactobacillales</taxon>
        <taxon>Lactobacillaceae</taxon>
        <taxon>Secundilactobacillus</taxon>
    </lineage>
</organism>
<dbReference type="EMBL" id="JBHSSA010000053">
    <property type="protein sequence ID" value="MFC6254434.1"/>
    <property type="molecule type" value="Genomic_DNA"/>
</dbReference>
<protein>
    <submittedName>
        <fullName evidence="3">Uncharacterized protein</fullName>
    </submittedName>
</protein>
<accession>A0ABW1T9H8</accession>
<evidence type="ECO:0000313" key="4">
    <source>
        <dbReference type="Proteomes" id="UP001596190"/>
    </source>
</evidence>
<feature type="compositionally biased region" description="Polar residues" evidence="1">
    <location>
        <begin position="322"/>
        <end position="332"/>
    </location>
</feature>
<evidence type="ECO:0000256" key="1">
    <source>
        <dbReference type="SAM" id="MobiDB-lite"/>
    </source>
</evidence>
<comment type="caution">
    <text evidence="3">The sequence shown here is derived from an EMBL/GenBank/DDBJ whole genome shotgun (WGS) entry which is preliminary data.</text>
</comment>
<sequence>MKYSRLLLGIAVAMGVGLTGTRASADQSAFKTYDLTYVVTKSVKDAGSQSWRDLPKENNIISVTLPKGSKTYNLRAIFPNYYNSPVDTSDTTMIVKVPEDEKDSLSVNMKLFAEKETPKLRYVLENPDATKSTKQFTDYQYVTGTIDGNCRPILAEPLKADYSLAADKETVITRNMAPLETTIHRQKINYQITYETVDGEKVAHEGLDTDSTATYNQVTEKLNQLSDQVKTAGYQIQSRKVSYDEAGNGSIQFEVKKNPDKQPEKPNPQPGQSDLGSKPKPQPEPETKPEPEPNPKPIPTPTPQPLPMGNSNNGSNPIPNPDTNGNTNQLDNNAALTQSPEFKKLLDRFNQLLQRYTRLLEKQPTSQHKKTKHKHAHTKHKKRQIKQRKQHSKISKIKKQGQRLKHRQAKRHQSKHHSKNNHHLHHKKHA</sequence>
<evidence type="ECO:0000313" key="3">
    <source>
        <dbReference type="EMBL" id="MFC6254434.1"/>
    </source>
</evidence>
<feature type="compositionally biased region" description="Basic and acidic residues" evidence="1">
    <location>
        <begin position="281"/>
        <end position="293"/>
    </location>
</feature>
<gene>
    <name evidence="3" type="ORF">ACFP1H_07520</name>
</gene>
<dbReference type="RefSeq" id="WP_171001142.1">
    <property type="nucleotide sequence ID" value="NZ_BJDO01000002.1"/>
</dbReference>
<keyword evidence="2" id="KW-0732">Signal</keyword>
<feature type="signal peptide" evidence="2">
    <location>
        <begin position="1"/>
        <end position="25"/>
    </location>
</feature>
<feature type="compositionally biased region" description="Pro residues" evidence="1">
    <location>
        <begin position="294"/>
        <end position="306"/>
    </location>
</feature>
<evidence type="ECO:0000256" key="2">
    <source>
        <dbReference type="SAM" id="SignalP"/>
    </source>
</evidence>